<evidence type="ECO:0000256" key="11">
    <source>
        <dbReference type="ARBA" id="ARBA00022842"/>
    </source>
</evidence>
<feature type="domain" description="B5" evidence="15">
    <location>
        <begin position="304"/>
        <end position="382"/>
    </location>
</feature>
<dbReference type="Proteomes" id="UP001642483">
    <property type="component" value="Unassembled WGS sequence"/>
</dbReference>
<proteinExistence type="inferred from homology"/>
<evidence type="ECO:0000256" key="5">
    <source>
        <dbReference type="ARBA" id="ARBA00017032"/>
    </source>
</evidence>
<dbReference type="Pfam" id="PF03484">
    <property type="entry name" value="B5"/>
    <property type="match status" value="1"/>
</dbReference>
<evidence type="ECO:0000256" key="1">
    <source>
        <dbReference type="ARBA" id="ARBA00001946"/>
    </source>
</evidence>
<organism evidence="16 17">
    <name type="scientific">Clavelina lepadiformis</name>
    <name type="common">Light-bulb sea squirt</name>
    <name type="synonym">Ascidia lepadiformis</name>
    <dbReference type="NCBI Taxonomy" id="159417"/>
    <lineage>
        <taxon>Eukaryota</taxon>
        <taxon>Metazoa</taxon>
        <taxon>Chordata</taxon>
        <taxon>Tunicata</taxon>
        <taxon>Ascidiacea</taxon>
        <taxon>Aplousobranchia</taxon>
        <taxon>Clavelinidae</taxon>
        <taxon>Clavelina</taxon>
    </lineage>
</organism>
<dbReference type="Pfam" id="PF03483">
    <property type="entry name" value="B3_4"/>
    <property type="match status" value="1"/>
</dbReference>
<keyword evidence="12" id="KW-0648">Protein biosynthesis</keyword>
<dbReference type="SMART" id="SM00874">
    <property type="entry name" value="B5"/>
    <property type="match status" value="1"/>
</dbReference>
<reference evidence="16 17" key="1">
    <citation type="submission" date="2024-02" db="EMBL/GenBank/DDBJ databases">
        <authorList>
            <person name="Daric V."/>
            <person name="Darras S."/>
        </authorList>
    </citation>
    <scope>NUCLEOTIDE SEQUENCE [LARGE SCALE GENOMIC DNA]</scope>
</reference>
<dbReference type="Gene3D" id="3.50.40.10">
    <property type="entry name" value="Phenylalanyl-trna Synthetase, Chain B, domain 3"/>
    <property type="match status" value="1"/>
</dbReference>
<gene>
    <name evidence="16" type="ORF">CVLEPA_LOCUS14693</name>
</gene>
<dbReference type="SUPFAM" id="SSF46955">
    <property type="entry name" value="Putative DNA-binding domain"/>
    <property type="match status" value="2"/>
</dbReference>
<dbReference type="InterPro" id="IPR009061">
    <property type="entry name" value="DNA-bd_dom_put_sf"/>
</dbReference>
<dbReference type="Pfam" id="PF17759">
    <property type="entry name" value="tRNA_synthFbeta"/>
    <property type="match status" value="1"/>
</dbReference>
<evidence type="ECO:0000256" key="7">
    <source>
        <dbReference type="ARBA" id="ARBA00022598"/>
    </source>
</evidence>
<dbReference type="InterPro" id="IPR005146">
    <property type="entry name" value="B3/B4_tRNA-bd"/>
</dbReference>
<dbReference type="PANTHER" id="PTHR10947:SF0">
    <property type="entry name" value="PHENYLALANINE--TRNA LIGASE BETA SUBUNIT"/>
    <property type="match status" value="1"/>
</dbReference>
<evidence type="ECO:0000313" key="17">
    <source>
        <dbReference type="Proteomes" id="UP001642483"/>
    </source>
</evidence>
<comment type="caution">
    <text evidence="16">The sequence shown here is derived from an EMBL/GenBank/DDBJ whole genome shotgun (WGS) entry which is preliminary data.</text>
</comment>
<keyword evidence="10" id="KW-0067">ATP-binding</keyword>
<keyword evidence="6" id="KW-0963">Cytoplasm</keyword>
<keyword evidence="13" id="KW-0030">Aminoacyl-tRNA synthetase</keyword>
<dbReference type="Gene3D" id="3.30.930.10">
    <property type="entry name" value="Bira Bifunctional Protein, Domain 2"/>
    <property type="match status" value="1"/>
</dbReference>
<comment type="subcellular location">
    <subcellularLocation>
        <location evidence="2">Cytoplasm</location>
    </subcellularLocation>
</comment>
<comment type="cofactor">
    <cofactor evidence="1">
        <name>Mg(2+)</name>
        <dbReference type="ChEBI" id="CHEBI:18420"/>
    </cofactor>
</comment>
<keyword evidence="9" id="KW-0547">Nucleotide-binding</keyword>
<comment type="similarity">
    <text evidence="3">Belongs to the phenylalanyl-tRNA synthetase beta subunit family. Type 2 subfamily.</text>
</comment>
<dbReference type="Gene3D" id="3.30.56.10">
    <property type="match status" value="2"/>
</dbReference>
<accession>A0ABP0FVK0</accession>
<dbReference type="SUPFAM" id="SSF55681">
    <property type="entry name" value="Class II aaRS and biotin synthetases"/>
    <property type="match status" value="1"/>
</dbReference>
<keyword evidence="11" id="KW-0460">Magnesium</keyword>
<dbReference type="NCBIfam" id="TIGR00471">
    <property type="entry name" value="pheT_arch"/>
    <property type="match status" value="1"/>
</dbReference>
<evidence type="ECO:0000256" key="4">
    <source>
        <dbReference type="ARBA" id="ARBA00012814"/>
    </source>
</evidence>
<dbReference type="SMART" id="SM00873">
    <property type="entry name" value="B3_4"/>
    <property type="match status" value="1"/>
</dbReference>
<dbReference type="PANTHER" id="PTHR10947">
    <property type="entry name" value="PHENYLALANYL-TRNA SYNTHETASE BETA CHAIN AND LEUCINE-RICH REPEAT-CONTAINING PROTEIN 47"/>
    <property type="match status" value="1"/>
</dbReference>
<sequence>MPTISVNREQLFKCLGKTYTEEEFDALCFDYGLELDEVTSEKELIEKEQGHTKAADGASDAIIYKIEVPANRYDLLCIEGLVQALKVFLRKESAPQYTLSPPGKGDVQEIVMTETTKEIRPFCVGAVLRNIKFTEEIYNNFIDLQDKIHSSIGRKRTLVSIGTHDLDTIEGPFVYDAKPPADIKFVALNQEKAFTAPELMELYSKESHLKGYLPIIRDSPVYPIIYDKNGVVLSMPPIINGDHSKIKLTTTNVLIEITATDLTKATVALDTIVAMFSGYCQKPYEIEPVKIIHPDQKRVLTPELSYRSEIVFADHLNKKIGIKISADDVAKLLTKMCLKSEVISQETGEVKVTIPPTRSDVIHACDIIEDVAIAYGYNNIVKTLPRSMTIGSQQKSMKLSERVRIELAAAGFTEALTFSLCSRDDIGKKMRQEGGEMERAAVHIANPKTLEFQVVRTSLIPGLLKTIASNRKMPLPLKLFEIQEVVLKDDKRDTKARNERRIAAVHYNKTPGFEVIHGLLDRLMQILEVKCATGNPSLRDVGYYIRAADDKSYFPGRCAEIVFREEVVGMLGVLHPDVITAFDLVCPAAAMEINFEKFY</sequence>
<dbReference type="EMBL" id="CAWYQH010000097">
    <property type="protein sequence ID" value="CAK8683646.1"/>
    <property type="molecule type" value="Genomic_DNA"/>
</dbReference>
<dbReference type="InterPro" id="IPR045060">
    <property type="entry name" value="Phe-tRNA-ligase_IIc_bsu"/>
</dbReference>
<dbReference type="InterPro" id="IPR004531">
    <property type="entry name" value="Phe-tRNA-synth_IIc_bsu_arc_euk"/>
</dbReference>
<evidence type="ECO:0000256" key="14">
    <source>
        <dbReference type="ARBA" id="ARBA00033189"/>
    </source>
</evidence>
<dbReference type="Pfam" id="PF18262">
    <property type="entry name" value="PhetRS_B1"/>
    <property type="match status" value="1"/>
</dbReference>
<dbReference type="PROSITE" id="PS51483">
    <property type="entry name" value="B5"/>
    <property type="match status" value="1"/>
</dbReference>
<dbReference type="EC" id="6.1.1.20" evidence="4"/>
<evidence type="ECO:0000256" key="6">
    <source>
        <dbReference type="ARBA" id="ARBA00022490"/>
    </source>
</evidence>
<name>A0ABP0FVK0_CLALP</name>
<dbReference type="InterPro" id="IPR005147">
    <property type="entry name" value="tRNA_synthase_B5-dom"/>
</dbReference>
<dbReference type="InterPro" id="IPR020825">
    <property type="entry name" value="Phe-tRNA_synthase-like_B3/B4"/>
</dbReference>
<dbReference type="SUPFAM" id="SSF56037">
    <property type="entry name" value="PheT/TilS domain"/>
    <property type="match status" value="1"/>
</dbReference>
<evidence type="ECO:0000256" key="10">
    <source>
        <dbReference type="ARBA" id="ARBA00022840"/>
    </source>
</evidence>
<keyword evidence="8" id="KW-0479">Metal-binding</keyword>
<dbReference type="InterPro" id="IPR041616">
    <property type="entry name" value="PheRS_beta_core"/>
</dbReference>
<evidence type="ECO:0000256" key="3">
    <source>
        <dbReference type="ARBA" id="ARBA00007438"/>
    </source>
</evidence>
<protein>
    <recommendedName>
        <fullName evidence="5">Phenylalanine--tRNA ligase beta subunit</fullName>
        <ecNumber evidence="4">6.1.1.20</ecNumber>
    </recommendedName>
    <alternativeName>
        <fullName evidence="14">Phenylalanyl-tRNA synthetase beta subunit</fullName>
    </alternativeName>
</protein>
<keyword evidence="17" id="KW-1185">Reference proteome</keyword>
<evidence type="ECO:0000256" key="13">
    <source>
        <dbReference type="ARBA" id="ARBA00023146"/>
    </source>
</evidence>
<evidence type="ECO:0000313" key="16">
    <source>
        <dbReference type="EMBL" id="CAK8683646.1"/>
    </source>
</evidence>
<evidence type="ECO:0000256" key="9">
    <source>
        <dbReference type="ARBA" id="ARBA00022741"/>
    </source>
</evidence>
<keyword evidence="7" id="KW-0436">Ligase</keyword>
<evidence type="ECO:0000259" key="15">
    <source>
        <dbReference type="PROSITE" id="PS51483"/>
    </source>
</evidence>
<evidence type="ECO:0000256" key="12">
    <source>
        <dbReference type="ARBA" id="ARBA00022917"/>
    </source>
</evidence>
<dbReference type="InterPro" id="IPR045864">
    <property type="entry name" value="aa-tRNA-synth_II/BPL/LPL"/>
</dbReference>
<evidence type="ECO:0000256" key="8">
    <source>
        <dbReference type="ARBA" id="ARBA00022723"/>
    </source>
</evidence>
<dbReference type="InterPro" id="IPR040659">
    <property type="entry name" value="PhetRS_B1"/>
</dbReference>
<evidence type="ECO:0000256" key="2">
    <source>
        <dbReference type="ARBA" id="ARBA00004496"/>
    </source>
</evidence>
<dbReference type="CDD" id="cd00769">
    <property type="entry name" value="PheRS_beta_core"/>
    <property type="match status" value="1"/>
</dbReference>